<keyword evidence="1 3" id="KW-0560">Oxidoreductase</keyword>
<dbReference type="SUPFAM" id="SSF50475">
    <property type="entry name" value="FMN-binding split barrel"/>
    <property type="match status" value="1"/>
</dbReference>
<gene>
    <name evidence="3" type="ORF">ACFFRO_09435</name>
</gene>
<dbReference type="PANTHER" id="PTHR35176:SF6">
    <property type="entry name" value="HEME OXYGENASE HI_0854-RELATED"/>
    <property type="match status" value="1"/>
</dbReference>
<dbReference type="EMBL" id="JBHMAR010000007">
    <property type="protein sequence ID" value="MFB9735354.1"/>
    <property type="molecule type" value="Genomic_DNA"/>
</dbReference>
<evidence type="ECO:0000313" key="3">
    <source>
        <dbReference type="EMBL" id="MFB9735354.1"/>
    </source>
</evidence>
<dbReference type="PANTHER" id="PTHR35176">
    <property type="entry name" value="HEME OXYGENASE HI_0854-RELATED"/>
    <property type="match status" value="1"/>
</dbReference>
<dbReference type="NCBIfam" id="TIGR04023">
    <property type="entry name" value="PPOX_MSMEG_5819"/>
    <property type="match status" value="1"/>
</dbReference>
<evidence type="ECO:0000313" key="4">
    <source>
        <dbReference type="Proteomes" id="UP001589703"/>
    </source>
</evidence>
<dbReference type="GO" id="GO:0016491">
    <property type="term" value="F:oxidoreductase activity"/>
    <property type="evidence" value="ECO:0007669"/>
    <property type="project" value="UniProtKB-KW"/>
</dbReference>
<comment type="caution">
    <text evidence="3">The sequence shown here is derived from an EMBL/GenBank/DDBJ whole genome shotgun (WGS) entry which is preliminary data.</text>
</comment>
<dbReference type="EC" id="1.-.-.-" evidence="3"/>
<name>A0ABV5VC00_9ACTN</name>
<dbReference type="Proteomes" id="UP001589703">
    <property type="component" value="Unassembled WGS sequence"/>
</dbReference>
<evidence type="ECO:0000256" key="1">
    <source>
        <dbReference type="ARBA" id="ARBA00023002"/>
    </source>
</evidence>
<keyword evidence="4" id="KW-1185">Reference proteome</keyword>
<protein>
    <submittedName>
        <fullName evidence="3">PPOX class F420-dependent oxidoreductase</fullName>
        <ecNumber evidence="3">1.-.-.-</ecNumber>
    </submittedName>
</protein>
<evidence type="ECO:0000259" key="2">
    <source>
        <dbReference type="Pfam" id="PF01243"/>
    </source>
</evidence>
<dbReference type="InterPro" id="IPR024031">
    <property type="entry name" value="MSMEG_5819/OxyR"/>
</dbReference>
<reference evidence="3 4" key="1">
    <citation type="submission" date="2024-09" db="EMBL/GenBank/DDBJ databases">
        <authorList>
            <person name="Sun Q."/>
            <person name="Mori K."/>
        </authorList>
    </citation>
    <scope>NUCLEOTIDE SEQUENCE [LARGE SCALE GENOMIC DNA]</scope>
    <source>
        <strain evidence="3 4">JCM 10918</strain>
    </source>
</reference>
<dbReference type="InterPro" id="IPR012349">
    <property type="entry name" value="Split_barrel_FMN-bd"/>
</dbReference>
<dbReference type="Gene3D" id="2.30.110.10">
    <property type="entry name" value="Electron Transport, Fmn-binding Protein, Chain A"/>
    <property type="match status" value="1"/>
</dbReference>
<dbReference type="InterPro" id="IPR052019">
    <property type="entry name" value="F420H2_bilvrd_red/Heme_oxyg"/>
</dbReference>
<sequence>MTTTQSDGTAARLLGEAEVAYLRSQRLGRMATVDPQGQPQANPVDFHLHDDGTVLIGGYALGTTKKWRNLQRNAKVALVVDDVVSVRPWRVRGVETRGEAELLVGPHDLGAHFSEELIRIHPRWVHAWGLDDEPAR</sequence>
<organism evidence="3 4">
    <name type="scientific">Streptomyces thermocoprophilus</name>
    <dbReference type="NCBI Taxonomy" id="78356"/>
    <lineage>
        <taxon>Bacteria</taxon>
        <taxon>Bacillati</taxon>
        <taxon>Actinomycetota</taxon>
        <taxon>Actinomycetes</taxon>
        <taxon>Kitasatosporales</taxon>
        <taxon>Streptomycetaceae</taxon>
        <taxon>Streptomyces</taxon>
    </lineage>
</organism>
<dbReference type="RefSeq" id="WP_247471239.1">
    <property type="nucleotide sequence ID" value="NZ_JBHMAR010000007.1"/>
</dbReference>
<accession>A0ABV5VC00</accession>
<proteinExistence type="predicted"/>
<dbReference type="Pfam" id="PF01243">
    <property type="entry name" value="PNPOx_N"/>
    <property type="match status" value="1"/>
</dbReference>
<feature type="domain" description="Pyridoxamine 5'-phosphate oxidase N-terminal" evidence="2">
    <location>
        <begin position="16"/>
        <end position="124"/>
    </location>
</feature>
<dbReference type="InterPro" id="IPR011576">
    <property type="entry name" value="Pyridox_Oxase_N"/>
</dbReference>